<reference evidence="3" key="2">
    <citation type="submission" date="2025-09" db="UniProtKB">
        <authorList>
            <consortium name="Ensembl"/>
        </authorList>
    </citation>
    <scope>IDENTIFICATION</scope>
</reference>
<proteinExistence type="predicted"/>
<feature type="compositionally biased region" description="Polar residues" evidence="1">
    <location>
        <begin position="12"/>
        <end position="26"/>
    </location>
</feature>
<dbReference type="SUPFAM" id="SSF53098">
    <property type="entry name" value="Ribonuclease H-like"/>
    <property type="match status" value="1"/>
</dbReference>
<organism evidence="3 4">
    <name type="scientific">Neogobius melanostomus</name>
    <name type="common">round goby</name>
    <dbReference type="NCBI Taxonomy" id="47308"/>
    <lineage>
        <taxon>Eukaryota</taxon>
        <taxon>Metazoa</taxon>
        <taxon>Chordata</taxon>
        <taxon>Craniata</taxon>
        <taxon>Vertebrata</taxon>
        <taxon>Euteleostomi</taxon>
        <taxon>Actinopterygii</taxon>
        <taxon>Neopterygii</taxon>
        <taxon>Teleostei</taxon>
        <taxon>Neoteleostei</taxon>
        <taxon>Acanthomorphata</taxon>
        <taxon>Gobiaria</taxon>
        <taxon>Gobiiformes</taxon>
        <taxon>Gobioidei</taxon>
        <taxon>Gobiidae</taxon>
        <taxon>Benthophilinae</taxon>
        <taxon>Neogobiini</taxon>
        <taxon>Neogobius</taxon>
    </lineage>
</organism>
<name>A0A8C6SCA7_9GOBI</name>
<dbReference type="GO" id="GO:0046983">
    <property type="term" value="F:protein dimerization activity"/>
    <property type="evidence" value="ECO:0007669"/>
    <property type="project" value="InterPro"/>
</dbReference>
<feature type="region of interest" description="Disordered" evidence="1">
    <location>
        <begin position="1"/>
        <end position="26"/>
    </location>
</feature>
<evidence type="ECO:0000313" key="3">
    <source>
        <dbReference type="Ensembl" id="ENSNMLP00000004739.1"/>
    </source>
</evidence>
<dbReference type="PANTHER" id="PTHR46880">
    <property type="entry name" value="RAS-ASSOCIATING DOMAIN-CONTAINING PROTEIN"/>
    <property type="match status" value="1"/>
</dbReference>
<evidence type="ECO:0000313" key="4">
    <source>
        <dbReference type="Proteomes" id="UP000694523"/>
    </source>
</evidence>
<keyword evidence="4" id="KW-1185">Reference proteome</keyword>
<dbReference type="InterPro" id="IPR008906">
    <property type="entry name" value="HATC_C_dom"/>
</dbReference>
<reference evidence="3" key="1">
    <citation type="submission" date="2025-08" db="UniProtKB">
        <authorList>
            <consortium name="Ensembl"/>
        </authorList>
    </citation>
    <scope>IDENTIFICATION</scope>
</reference>
<evidence type="ECO:0000259" key="2">
    <source>
        <dbReference type="Pfam" id="PF05699"/>
    </source>
</evidence>
<dbReference type="PANTHER" id="PTHR46880:SF5">
    <property type="entry name" value="DUF4371 DOMAIN-CONTAINING PROTEIN"/>
    <property type="match status" value="1"/>
</dbReference>
<evidence type="ECO:0000256" key="1">
    <source>
        <dbReference type="SAM" id="MobiDB-lite"/>
    </source>
</evidence>
<dbReference type="Ensembl" id="ENSNMLT00000005419.1">
    <property type="protein sequence ID" value="ENSNMLP00000004739.1"/>
    <property type="gene ID" value="ENSNMLG00000003467.1"/>
</dbReference>
<sequence length="650" mass="73041">MKRTIERFFGHSSPSASSAQERGNNVNIDEVAPPAKKAVFYRFHKEWLKEFEWLRYEDGGMYCAHCRACGPEMAGHTAFAQKTTHFKRESMTKHALSAKHKLCRDKCVTPKNAGKIVDAFKRQHLAIQSNEFEELKIKFNTAYTIAKEEMPFTKFRPLLSLMKKNGLNLNMTYANDKSCANIIGVISETFREDVARKISSVKYLSILIDGDTDVSVKECEIVYARIILHGKPQNILVGHVELDKATADGVITATKATFNKMGSEDWLQKLVSLGADGAAVNMGKKGGVAAKLQQEVGNYIIPFHCMPHRLELALLSAQKDSPWVGNVYNLLNLIWKTYHFSSKSRRELKCLGAELGVSVNNPSGVRGTRWLPHVSRALDVLLRPGNKAETFQDAGQYTAVYTHMDHLAASSANADIAGRAKKVKETMEDALFLAFCHFLADLLTAVSKFSLLLQRNDVILPQTKEGSAMDASKAVHCFKVFNHHAWPEEMGELIDYGTAEVNYLLEFFHVVLERNGCDPTLAKEEFKALKTLVLLSFKDKSYCGLWQVLLTNEPYCSDFENILHLVRIMLVLPVSSAQCERGFSAQRRIKSDVRSSLHPTTVEDLIRISVEGPSVEAYDASAAIKKWLEDGQRERRPNFKSWPQDEDALK</sequence>
<accession>A0A8C6SCA7</accession>
<dbReference type="AlphaFoldDB" id="A0A8C6SCA7"/>
<dbReference type="Proteomes" id="UP000694523">
    <property type="component" value="Unplaced"/>
</dbReference>
<dbReference type="Pfam" id="PF05699">
    <property type="entry name" value="Dimer_Tnp_hAT"/>
    <property type="match status" value="1"/>
</dbReference>
<feature type="domain" description="HAT C-terminal dimerisation" evidence="2">
    <location>
        <begin position="554"/>
        <end position="606"/>
    </location>
</feature>
<dbReference type="InterPro" id="IPR012337">
    <property type="entry name" value="RNaseH-like_sf"/>
</dbReference>
<protein>
    <recommendedName>
        <fullName evidence="2">HAT C-terminal dimerisation domain-containing protein</fullName>
    </recommendedName>
</protein>